<keyword evidence="5" id="KW-0238">DNA-binding</keyword>
<dbReference type="GO" id="GO:0005634">
    <property type="term" value="C:nucleus"/>
    <property type="evidence" value="ECO:0007669"/>
    <property type="project" value="UniProtKB-ARBA"/>
</dbReference>
<accession>A0AAE1MTJ5</accession>
<feature type="compositionally biased region" description="Basic and acidic residues" evidence="7">
    <location>
        <begin position="647"/>
        <end position="668"/>
    </location>
</feature>
<feature type="region of interest" description="Disordered" evidence="7">
    <location>
        <begin position="1501"/>
        <end position="1538"/>
    </location>
</feature>
<feature type="zinc finger region" description="C3H1-type" evidence="6">
    <location>
        <begin position="1899"/>
        <end position="1928"/>
    </location>
</feature>
<comment type="caution">
    <text evidence="9">The sequence shown here is derived from an EMBL/GenBank/DDBJ whole genome shotgun (WGS) entry which is preliminary data.</text>
</comment>
<feature type="compositionally biased region" description="Basic and acidic residues" evidence="7">
    <location>
        <begin position="272"/>
        <end position="297"/>
    </location>
</feature>
<gene>
    <name evidence="9" type="ORF">QN277_014819</name>
</gene>
<dbReference type="PANTHER" id="PTHR46156">
    <property type="entry name" value="CCCH ZINGC FINGER"/>
    <property type="match status" value="1"/>
</dbReference>
<feature type="compositionally biased region" description="Polar residues" evidence="7">
    <location>
        <begin position="1505"/>
        <end position="1514"/>
    </location>
</feature>
<sequence>MDHPSHSHHQHQHARYAPLPPNHMRHSQFPEDPRFRPHHLPPPPSAPTLPPLPPPPSLPYRNVRTPPPSHPPPYKPPHQSQFSFNAPNYDHRPVEEDRSVSASHPHDFTHSQRVSNRTIIENDRPRQSLPDFDYRSTDNRISGWNLPRVLSDNRPSRPYPPIDFDRELHHERPLNHKIAPPYPPTDRVRFNSEGNSRGRVDHIDGYEVKTREEFAWARGDEKYLRRRDFGSNFNASSGEFGIMSSQSTLSRDLDSKNGDYVLYGLERDNEISRGTRRDGLGDSKRWVNDRNGSRDPHNSSFELGNNENGADGIRVASGKYYGSELGRYNNRGNRESGHEFIRAPKKQIQKKSALLRLQMVKPNHKNREIEQLPYTNYGDDSSSNTFRGKDQFEYLGFGVKAEERERSPVELDISFKSNSLVAKAIVAPSSSAVSDVDITSVSDTDFASAEKGKNGLASDSDSPDLKPAKPSMAAVNLGGSPCKANLIPSSNKEFNLQKKVSDSCSQLCASVATNCHVKNEGAQTPKGIVSHGITNPCSVKTSQRVVPRVSKKKKIVKKVVKKVTSNRNLNVSSSMSSNMSNGTVKADSVGPSSTSESDKTSLKEKITAVDKVSLPDNLMSSPEEGQLLPDNSKEDVPLLSPGSHTSSQEHEADDNPHIGQVDRIERSENISNSSLGAFSIEDEKNDSDCPNVDDFVHGLHSSLSTDKASKVKSPNGITFSGISNKDDVNMQLCQNEVALSPQQYSHVQYLDNQFQVEDDKNSRLSTSGESVINTDVINTCNSANVSLDCLYSNDLTGNAQKNITVSDFGNDGKVDCKTKALPVSDSVILEENPETCSSVPNCGMFSLSSSSETRISDGQECPRNARVPMHVSDNSPTNSEENIMVLHSVIVKDSVKEASPVDVNASPENCTTEQSPNANFSVRFAEGDTNMSKKRKVETHLKFSSSDIGGISPDPTHTVSLANVHTTLSLLKDSSVSEVLNPYVQSSDICLPSITGENTVLDGKGKVSETEVYFGNGVSNSADRASPLSRINEVTTSDMNVNSLQAELSDAIVVATSCAQVPITISDKKTHQEEGALSSMVKPSASLSLAYPESSAKLYIKSLFGGSVESVDANTNVTKFEYSQLQHPSINFHSLGDLTFPTNQFPLLENEQKENSLPVVPINNIQKDIRVSGNMEIEKIDMQDIEKCESGEFVKRSLSADLESSDPQTKDDSPLEHQSLAVPADTDAVTTSDCSTVSDMLSPGTMPDMLDSRTSDCQAIQNESFHGDEDNVDSRSKVEQDCDLLASTSYSQYTTKKNIKLSPATRHDNLITGKMMPQPLQFDSKVMTQGLNSSCSELNCGKNHLGPAIPSTFQGQSYLNFPKSKISAYSTQASNVRTWHRTGNNSGSLPGNKPSAGSVPTKRSISGKKGNFQNTSYIRKGNNSIVRKHTSVSASPQSSANQSSLGFNEFQKSTGPEIMVEVSNHANLLKTGLTQAPLERQRTPPLPVDTKLPDHMATACEENKSSPLVESHSNAFRDSEPESEPRNFSEPCNAPNSADDAIKLDKTVENLAAPSNNVEGQVEAHDENVSLNSKRIVYVKRKSNQLVATSNSCELSAATDDNVQMASSDGYYKRSKNQLVRTTFESQINQTVTMPTVNSDGHRARKASCNRRFGKRRSLKVVGRSCKPLRASLVWTLCGASSSKKDNDSLHHQKVLPYLFPWKRATYLRSFIYSPALSSNANSLSAISKKLVLSRKRDTVYTRSTHGFSLRKSKVLGLGGYSLKWSKSIEKSSKKANEEATLAVAAVEKKKRERKDVASISSRAKRERIFRIGPVRYRMDSSGRALQRISDDESLVSASLRSGLHLKSSYIPRRLVIGNDEYVRIGNGHQLIRDPKKRTRLLANEKIRWSLHTARQRLARKQKYCQFFTRFGKCNKDDRKCPYIHDPSKIAVCTKFLNGLCSTPNCKLTHKIIPERMPDCSYFLQGLCTNRKCPYRHVNVNPKASVCEGFLRGYCADGNECRKKHTYVCPTFEATGICIQGTKCKLHHPQKRGKGKKRKRSVDQRNCKRRRYFGSLRIDVSETGTMAVAPRQGEQHKNDLEGELADYISLDVDNEDVAELAEQASEQSTLWDSEPVDIALDDEDELIRPVLIMNKDIRAEASPV</sequence>
<dbReference type="SMART" id="SM00356">
    <property type="entry name" value="ZnF_C3H1"/>
    <property type="match status" value="5"/>
</dbReference>
<feature type="zinc finger region" description="C3H1-type" evidence="6">
    <location>
        <begin position="1954"/>
        <end position="1980"/>
    </location>
</feature>
<feature type="region of interest" description="Disordered" evidence="7">
    <location>
        <begin position="853"/>
        <end position="878"/>
    </location>
</feature>
<keyword evidence="3 6" id="KW-0863">Zinc-finger</keyword>
<keyword evidence="2" id="KW-0677">Repeat</keyword>
<feature type="compositionally biased region" description="Low complexity" evidence="7">
    <location>
        <begin position="1431"/>
        <end position="1444"/>
    </location>
</feature>
<keyword evidence="10" id="KW-1185">Reference proteome</keyword>
<evidence type="ECO:0000256" key="7">
    <source>
        <dbReference type="SAM" id="MobiDB-lite"/>
    </source>
</evidence>
<feature type="compositionally biased region" description="Polar residues" evidence="7">
    <location>
        <begin position="298"/>
        <end position="308"/>
    </location>
</feature>
<dbReference type="PROSITE" id="PS50103">
    <property type="entry name" value="ZF_C3H1"/>
    <property type="match status" value="3"/>
</dbReference>
<dbReference type="InterPro" id="IPR000571">
    <property type="entry name" value="Znf_CCCH"/>
</dbReference>
<keyword evidence="4 6" id="KW-0862">Zinc</keyword>
<feature type="compositionally biased region" description="Basic and acidic residues" evidence="7">
    <location>
        <begin position="120"/>
        <end position="134"/>
    </location>
</feature>
<feature type="domain" description="C3H1-type" evidence="8">
    <location>
        <begin position="1954"/>
        <end position="1980"/>
    </location>
</feature>
<feature type="compositionally biased region" description="Basic and acidic residues" evidence="7">
    <location>
        <begin position="89"/>
        <end position="110"/>
    </location>
</feature>
<evidence type="ECO:0000259" key="8">
    <source>
        <dbReference type="PROSITE" id="PS50103"/>
    </source>
</evidence>
<feature type="compositionally biased region" description="Pro residues" evidence="7">
    <location>
        <begin position="40"/>
        <end position="58"/>
    </location>
</feature>
<feature type="compositionally biased region" description="Basic and acidic residues" evidence="7">
    <location>
        <begin position="1515"/>
        <end position="1527"/>
    </location>
</feature>
<dbReference type="GO" id="GO:0008270">
    <property type="term" value="F:zinc ion binding"/>
    <property type="evidence" value="ECO:0007669"/>
    <property type="project" value="UniProtKB-KW"/>
</dbReference>
<feature type="compositionally biased region" description="Low complexity" evidence="7">
    <location>
        <begin position="566"/>
        <end position="581"/>
    </location>
</feature>
<feature type="region of interest" description="Disordered" evidence="7">
    <location>
        <begin position="566"/>
        <end position="670"/>
    </location>
</feature>
<feature type="region of interest" description="Disordered" evidence="7">
    <location>
        <begin position="1"/>
        <end position="134"/>
    </location>
</feature>
<dbReference type="FunFam" id="4.10.1000.10:FF:000008">
    <property type="entry name" value="zinc finger CCCH domain-containing protein 3"/>
    <property type="match status" value="1"/>
</dbReference>
<feature type="region of interest" description="Disordered" evidence="7">
    <location>
        <begin position="1429"/>
        <end position="1448"/>
    </location>
</feature>
<proteinExistence type="predicted"/>
<feature type="compositionally biased region" description="Basic and acidic residues" evidence="7">
    <location>
        <begin position="186"/>
        <end position="196"/>
    </location>
</feature>
<dbReference type="EMBL" id="JAWXYG010000003">
    <property type="protein sequence ID" value="KAK4276700.1"/>
    <property type="molecule type" value="Genomic_DNA"/>
</dbReference>
<evidence type="ECO:0000256" key="4">
    <source>
        <dbReference type="ARBA" id="ARBA00022833"/>
    </source>
</evidence>
<feature type="region of interest" description="Disordered" evidence="7">
    <location>
        <begin position="174"/>
        <end position="196"/>
    </location>
</feature>
<evidence type="ECO:0000256" key="2">
    <source>
        <dbReference type="ARBA" id="ARBA00022737"/>
    </source>
</evidence>
<evidence type="ECO:0000256" key="5">
    <source>
        <dbReference type="ARBA" id="ARBA00023125"/>
    </source>
</evidence>
<dbReference type="PANTHER" id="PTHR46156:SF1">
    <property type="entry name" value="ZINC FINGER CCCH DOMAIN-CONTAINING PROTEIN 3"/>
    <property type="match status" value="1"/>
</dbReference>
<evidence type="ECO:0000313" key="10">
    <source>
        <dbReference type="Proteomes" id="UP001293593"/>
    </source>
</evidence>
<evidence type="ECO:0000256" key="6">
    <source>
        <dbReference type="PROSITE-ProRule" id="PRU00723"/>
    </source>
</evidence>
<organism evidence="9 10">
    <name type="scientific">Acacia crassicarpa</name>
    <name type="common">northern wattle</name>
    <dbReference type="NCBI Taxonomy" id="499986"/>
    <lineage>
        <taxon>Eukaryota</taxon>
        <taxon>Viridiplantae</taxon>
        <taxon>Streptophyta</taxon>
        <taxon>Embryophyta</taxon>
        <taxon>Tracheophyta</taxon>
        <taxon>Spermatophyta</taxon>
        <taxon>Magnoliopsida</taxon>
        <taxon>eudicotyledons</taxon>
        <taxon>Gunneridae</taxon>
        <taxon>Pentapetalae</taxon>
        <taxon>rosids</taxon>
        <taxon>fabids</taxon>
        <taxon>Fabales</taxon>
        <taxon>Fabaceae</taxon>
        <taxon>Caesalpinioideae</taxon>
        <taxon>mimosoid clade</taxon>
        <taxon>Acacieae</taxon>
        <taxon>Acacia</taxon>
    </lineage>
</organism>
<keyword evidence="1 6" id="KW-0479">Metal-binding</keyword>
<feature type="domain" description="C3H1-type" evidence="8">
    <location>
        <begin position="1899"/>
        <end position="1928"/>
    </location>
</feature>
<feature type="region of interest" description="Disordered" evidence="7">
    <location>
        <begin position="449"/>
        <end position="471"/>
    </location>
</feature>
<dbReference type="GO" id="GO:0003677">
    <property type="term" value="F:DNA binding"/>
    <property type="evidence" value="ECO:0007669"/>
    <property type="project" value="UniProtKB-KW"/>
</dbReference>
<feature type="compositionally biased region" description="Basic residues" evidence="7">
    <location>
        <begin position="1"/>
        <end position="14"/>
    </location>
</feature>
<feature type="zinc finger region" description="C3H1-type" evidence="6">
    <location>
        <begin position="1981"/>
        <end position="2008"/>
    </location>
</feature>
<feature type="region of interest" description="Disordered" evidence="7">
    <location>
        <begin position="1379"/>
        <end position="1416"/>
    </location>
</feature>
<feature type="compositionally biased region" description="Polar residues" evidence="7">
    <location>
        <begin position="1379"/>
        <end position="1389"/>
    </location>
</feature>
<feature type="compositionally biased region" description="Polar residues" evidence="7">
    <location>
        <begin position="1228"/>
        <end position="1239"/>
    </location>
</feature>
<protein>
    <recommendedName>
        <fullName evidence="8">C3H1-type domain-containing protein</fullName>
    </recommendedName>
</protein>
<dbReference type="Gene3D" id="4.10.1000.10">
    <property type="entry name" value="Zinc finger, CCCH-type"/>
    <property type="match status" value="2"/>
</dbReference>
<feature type="region of interest" description="Disordered" evidence="7">
    <location>
        <begin position="272"/>
        <end position="308"/>
    </location>
</feature>
<reference evidence="9" key="1">
    <citation type="submission" date="2023-10" db="EMBL/GenBank/DDBJ databases">
        <title>Chromosome-level genome of the transformable northern wattle, Acacia crassicarpa.</title>
        <authorList>
            <person name="Massaro I."/>
            <person name="Sinha N.R."/>
            <person name="Poethig S."/>
            <person name="Leichty A.R."/>
        </authorList>
    </citation>
    <scope>NUCLEOTIDE SEQUENCE</scope>
    <source>
        <strain evidence="9">Acra3RX</strain>
        <tissue evidence="9">Leaf</tissue>
    </source>
</reference>
<evidence type="ECO:0000256" key="3">
    <source>
        <dbReference type="ARBA" id="ARBA00022771"/>
    </source>
</evidence>
<feature type="domain" description="C3H1-type" evidence="8">
    <location>
        <begin position="1981"/>
        <end position="2008"/>
    </location>
</feature>
<evidence type="ECO:0000313" key="9">
    <source>
        <dbReference type="EMBL" id="KAK4276700.1"/>
    </source>
</evidence>
<evidence type="ECO:0000256" key="1">
    <source>
        <dbReference type="ARBA" id="ARBA00022723"/>
    </source>
</evidence>
<dbReference type="Proteomes" id="UP001293593">
    <property type="component" value="Unassembled WGS sequence"/>
</dbReference>
<feature type="compositionally biased region" description="Pro residues" evidence="7">
    <location>
        <begin position="65"/>
        <end position="76"/>
    </location>
</feature>
<dbReference type="FunFam" id="4.10.1000.10:FF:000022">
    <property type="entry name" value="Zinc finger CCCH domain-containing protein 7"/>
    <property type="match status" value="1"/>
</dbReference>
<name>A0AAE1MTJ5_9FABA</name>
<feature type="region of interest" description="Disordered" evidence="7">
    <location>
        <begin position="1220"/>
        <end position="1241"/>
    </location>
</feature>
<feature type="compositionally biased region" description="Basic and acidic residues" evidence="7">
    <location>
        <begin position="596"/>
        <end position="608"/>
    </location>
</feature>